<reference evidence="18" key="1">
    <citation type="journal article" date="2014" name="BMC Genomics">
        <title>Six newly sequenced chloroplast genomes from prasinophyte green algae provide insights into the relationships among prasinophyte lineages and the diversity of streamlined genome architecture in picoplanktonic species.</title>
        <authorList>
            <person name="Lemieux C."/>
            <person name="Otis C."/>
            <person name="Turmel M."/>
        </authorList>
    </citation>
    <scope>NUCLEOTIDE SEQUENCE</scope>
</reference>
<comment type="subcellular location">
    <subcellularLocation>
        <location evidence="14">Plastid thylakoid membrane</location>
        <topology evidence="14">Peripheral membrane protein</topology>
    </subcellularLocation>
    <subcellularLocation>
        <location evidence="15">Plastid</location>
        <location evidence="15">Chloroplast thylakoid membrane</location>
        <topology evidence="15">Peripheral membrane protein</topology>
    </subcellularLocation>
</comment>
<name>A0A088CIR8_9CHLO</name>
<protein>
    <recommendedName>
        <fullName evidence="15">ATP synthase subunit beta, chloroplastic</fullName>
        <ecNumber evidence="15">7.1.2.2</ecNumber>
    </recommendedName>
    <alternativeName>
        <fullName evidence="15">ATP synthase F1 sector subunit beta</fullName>
    </alternativeName>
    <alternativeName>
        <fullName evidence="15">F-ATPase subunit beta</fullName>
    </alternativeName>
</protein>
<dbReference type="SUPFAM" id="SSF47917">
    <property type="entry name" value="C-terminal domain of alpha and beta subunits of F1 ATP synthase"/>
    <property type="match status" value="1"/>
</dbReference>
<dbReference type="CDD" id="cd18115">
    <property type="entry name" value="ATP-synt_F1_beta_N"/>
    <property type="match status" value="1"/>
</dbReference>
<keyword evidence="4 15" id="KW-0375">Hydrogen ion transport</keyword>
<keyword evidence="5 15" id="KW-0067">ATP-binding</keyword>
<dbReference type="EMBL" id="KJ746602">
    <property type="protein sequence ID" value="AID67823.1"/>
    <property type="molecule type" value="Genomic_DNA"/>
</dbReference>
<evidence type="ECO:0000256" key="4">
    <source>
        <dbReference type="ARBA" id="ARBA00022781"/>
    </source>
</evidence>
<dbReference type="Gene3D" id="1.10.1140.10">
    <property type="entry name" value="Bovine Mitochondrial F1-atpase, Atp Synthase Beta Chain, Chain D, domain 3"/>
    <property type="match status" value="1"/>
</dbReference>
<proteinExistence type="inferred from homology"/>
<dbReference type="Pfam" id="PF02874">
    <property type="entry name" value="ATP-synt_ab_N"/>
    <property type="match status" value="1"/>
</dbReference>
<keyword evidence="18" id="KW-0934">Plastid</keyword>
<keyword evidence="3 15" id="KW-0547">Nucleotide-binding</keyword>
<comment type="similarity">
    <text evidence="1 15">Belongs to the ATPase alpha/beta chains family.</text>
</comment>
<dbReference type="InterPro" id="IPR005722">
    <property type="entry name" value="ATP_synth_F1_bsu"/>
</dbReference>
<evidence type="ECO:0000256" key="9">
    <source>
        <dbReference type="ARBA" id="ARBA00023136"/>
    </source>
</evidence>
<comment type="function">
    <text evidence="12 15">Produces ATP from ADP in the presence of a proton gradient across the membrane. The catalytic sites are hosted primarily by the beta subunits.</text>
</comment>
<dbReference type="SUPFAM" id="SSF52540">
    <property type="entry name" value="P-loop containing nucleoside triphosphate hydrolases"/>
    <property type="match status" value="1"/>
</dbReference>
<dbReference type="GO" id="GO:0005739">
    <property type="term" value="C:mitochondrion"/>
    <property type="evidence" value="ECO:0007669"/>
    <property type="project" value="GOC"/>
</dbReference>
<dbReference type="FunFam" id="3.40.50.300:FF:000026">
    <property type="entry name" value="ATP synthase subunit beta"/>
    <property type="match status" value="1"/>
</dbReference>
<evidence type="ECO:0000256" key="11">
    <source>
        <dbReference type="ARBA" id="ARBA00023310"/>
    </source>
</evidence>
<keyword evidence="9 15" id="KW-0472">Membrane</keyword>
<dbReference type="FunFam" id="2.40.10.170:FF:000002">
    <property type="entry name" value="ATP synthase subunit beta, chloroplastic"/>
    <property type="match status" value="1"/>
</dbReference>
<evidence type="ECO:0000256" key="13">
    <source>
        <dbReference type="ARBA" id="ARBA00048383"/>
    </source>
</evidence>
<keyword evidence="2 15" id="KW-0813">Transport</keyword>
<dbReference type="Gene3D" id="3.40.50.300">
    <property type="entry name" value="P-loop containing nucleotide triphosphate hydrolases"/>
    <property type="match status" value="1"/>
</dbReference>
<dbReference type="PROSITE" id="PS00152">
    <property type="entry name" value="ATPASE_ALPHA_BETA"/>
    <property type="match status" value="1"/>
</dbReference>
<evidence type="ECO:0000256" key="7">
    <source>
        <dbReference type="ARBA" id="ARBA00023065"/>
    </source>
</evidence>
<comment type="catalytic activity">
    <reaction evidence="13 15 16">
        <text>ATP + H2O + 4 H(+)(in) = ADP + phosphate + 5 H(+)(out)</text>
        <dbReference type="Rhea" id="RHEA:57720"/>
        <dbReference type="ChEBI" id="CHEBI:15377"/>
        <dbReference type="ChEBI" id="CHEBI:15378"/>
        <dbReference type="ChEBI" id="CHEBI:30616"/>
        <dbReference type="ChEBI" id="CHEBI:43474"/>
        <dbReference type="ChEBI" id="CHEBI:456216"/>
        <dbReference type="EC" id="7.1.2.2"/>
    </reaction>
</comment>
<comment type="subunit">
    <text evidence="15 16">F-type ATPases have 2 components, CF(1) - the catalytic core - and CF(0) - the membrane proton channel. CF(1) has five subunits: alpha(3), beta(3), gamma(1), delta(1), epsilon(1). CF(0) has four main subunits: a(1), b(1), b'(1) and c(9-12).</text>
</comment>
<keyword evidence="10 15" id="KW-0139">CF(1)</keyword>
<evidence type="ECO:0000256" key="16">
    <source>
        <dbReference type="RuleBase" id="RU003553"/>
    </source>
</evidence>
<accession>A0A088CIR8</accession>
<keyword evidence="18" id="KW-0150">Chloroplast</keyword>
<dbReference type="InterPro" id="IPR055190">
    <property type="entry name" value="ATP-synt_VA_C"/>
</dbReference>
<dbReference type="InterPro" id="IPR000194">
    <property type="entry name" value="ATPase_F1/V1/A1_a/bsu_nucl-bd"/>
</dbReference>
<evidence type="ECO:0000256" key="15">
    <source>
        <dbReference type="HAMAP-Rule" id="MF_01347"/>
    </source>
</evidence>
<feature type="binding site" evidence="15">
    <location>
        <begin position="161"/>
        <end position="168"/>
    </location>
    <ligand>
        <name>ATP</name>
        <dbReference type="ChEBI" id="CHEBI:30616"/>
    </ligand>
</feature>
<dbReference type="Gene3D" id="2.40.10.170">
    <property type="match status" value="1"/>
</dbReference>
<dbReference type="InterPro" id="IPR024034">
    <property type="entry name" value="ATPase_F1/V1_b/a_C"/>
</dbReference>
<dbReference type="Pfam" id="PF22919">
    <property type="entry name" value="ATP-synt_VA_C"/>
    <property type="match status" value="1"/>
</dbReference>
<dbReference type="Pfam" id="PF00006">
    <property type="entry name" value="ATP-synt_ab"/>
    <property type="match status" value="1"/>
</dbReference>
<dbReference type="AlphaFoldDB" id="A0A088CIR8"/>
<keyword evidence="8 15" id="KW-0793">Thylakoid</keyword>
<dbReference type="FunFam" id="1.10.1140.10:FF:000001">
    <property type="entry name" value="ATP synthase subunit beta"/>
    <property type="match status" value="1"/>
</dbReference>
<dbReference type="CDD" id="cd01133">
    <property type="entry name" value="F1-ATPase_beta_CD"/>
    <property type="match status" value="1"/>
</dbReference>
<evidence type="ECO:0000313" key="18">
    <source>
        <dbReference type="EMBL" id="AID67823.1"/>
    </source>
</evidence>
<dbReference type="GO" id="GO:0046933">
    <property type="term" value="F:proton-transporting ATP synthase activity, rotational mechanism"/>
    <property type="evidence" value="ECO:0007669"/>
    <property type="project" value="UniProtKB-UniRule"/>
</dbReference>
<dbReference type="GO" id="GO:0009535">
    <property type="term" value="C:chloroplast thylakoid membrane"/>
    <property type="evidence" value="ECO:0007669"/>
    <property type="project" value="UniProtKB-SubCell"/>
</dbReference>
<keyword evidence="7 15" id="KW-0406">Ion transport</keyword>
<evidence type="ECO:0000256" key="6">
    <source>
        <dbReference type="ARBA" id="ARBA00022967"/>
    </source>
</evidence>
<dbReference type="PANTHER" id="PTHR15184:SF71">
    <property type="entry name" value="ATP SYNTHASE SUBUNIT BETA, MITOCHONDRIAL"/>
    <property type="match status" value="1"/>
</dbReference>
<dbReference type="SUPFAM" id="SSF50615">
    <property type="entry name" value="N-terminal domain of alpha and beta subunits of F1 ATP synthase"/>
    <property type="match status" value="1"/>
</dbReference>
<keyword evidence="6 15" id="KW-1278">Translocase</keyword>
<evidence type="ECO:0000256" key="2">
    <source>
        <dbReference type="ARBA" id="ARBA00022448"/>
    </source>
</evidence>
<keyword evidence="11 15" id="KW-0066">ATP synthesis</keyword>
<dbReference type="InterPro" id="IPR050053">
    <property type="entry name" value="ATPase_alpha/beta_chains"/>
</dbReference>
<geneLocation type="chloroplast" evidence="18"/>
<evidence type="ECO:0000256" key="8">
    <source>
        <dbReference type="ARBA" id="ARBA00023078"/>
    </source>
</evidence>
<feature type="domain" description="AAA+ ATPase" evidence="17">
    <location>
        <begin position="153"/>
        <end position="345"/>
    </location>
</feature>
<dbReference type="PANTHER" id="PTHR15184">
    <property type="entry name" value="ATP SYNTHASE"/>
    <property type="match status" value="1"/>
</dbReference>
<dbReference type="GO" id="GO:0045259">
    <property type="term" value="C:proton-transporting ATP synthase complex"/>
    <property type="evidence" value="ECO:0007669"/>
    <property type="project" value="UniProtKB-KW"/>
</dbReference>
<sequence length="481" mass="51592">MTITTTTNLGRITQIIGPVMDIEFAPGKMPNIYNALTVNGTNAAGETVSVTCEVQQLLGDSQVRAVSMSATDGLMRGMEVVDTGAPLSVPVGETTLGRIFNVLGEPVDGIGDVEVKQTLPIHRPAPAFVQLDTNLAIFETGIKVVDLLAPYRRGGKIGLFGGAGVGKTVLIMELINNIAKAHGGVSVFGGVGERTREGNDLYQEMKESKVIDEDNIGNSKVALVYGQMNEPPGARMRVGLTALTMAEYFRDINKQDVLLFIDNIFRFVQAGSEVSALLGRLPSAVGYQPTLGTEMGTLQERITSTTEGSITSIQAVYVPADDLTDPAPATTFAHLDATTVLSRNLAAKGIYPAVDPLDSTSTMLQPWIVGEEHYGVAQGVKQTLQRYKELQDIIAILGLDELSEDDRLLVARARKVERFLSQPFFVAEVFTGSPGKYVSLAETIKGFNMVLGGELDALPEQAFYLVGTIEEAISKSESMEA</sequence>
<evidence type="ECO:0000256" key="12">
    <source>
        <dbReference type="ARBA" id="ARBA00037290"/>
    </source>
</evidence>
<gene>
    <name evidence="15 18" type="primary">atpB</name>
</gene>
<evidence type="ECO:0000256" key="14">
    <source>
        <dbReference type="ARBA" id="ARBA00060414"/>
    </source>
</evidence>
<dbReference type="FunFam" id="3.40.50.12240:FF:000006">
    <property type="entry name" value="ATP synthase subunit beta"/>
    <property type="match status" value="1"/>
</dbReference>
<evidence type="ECO:0000256" key="1">
    <source>
        <dbReference type="ARBA" id="ARBA00008936"/>
    </source>
</evidence>
<dbReference type="CDD" id="cd18110">
    <property type="entry name" value="ATP-synt_F1_beta_C"/>
    <property type="match status" value="1"/>
</dbReference>
<dbReference type="EC" id="7.1.2.2" evidence="15"/>
<dbReference type="NCBIfam" id="TIGR01039">
    <property type="entry name" value="atpD"/>
    <property type="match status" value="1"/>
</dbReference>
<evidence type="ECO:0000256" key="5">
    <source>
        <dbReference type="ARBA" id="ARBA00022840"/>
    </source>
</evidence>
<dbReference type="GO" id="GO:0042776">
    <property type="term" value="P:proton motive force-driven mitochondrial ATP synthesis"/>
    <property type="evidence" value="ECO:0007669"/>
    <property type="project" value="TreeGrafter"/>
</dbReference>
<dbReference type="InterPro" id="IPR004100">
    <property type="entry name" value="ATPase_F1/V1/A1_a/bsu_N"/>
</dbReference>
<dbReference type="SMART" id="SM00382">
    <property type="entry name" value="AAA"/>
    <property type="match status" value="1"/>
</dbReference>
<evidence type="ECO:0000256" key="10">
    <source>
        <dbReference type="ARBA" id="ARBA00023196"/>
    </source>
</evidence>
<evidence type="ECO:0000256" key="3">
    <source>
        <dbReference type="ARBA" id="ARBA00022741"/>
    </source>
</evidence>
<dbReference type="InterPro" id="IPR027417">
    <property type="entry name" value="P-loop_NTPase"/>
</dbReference>
<organism evidence="18">
    <name type="scientific">prasinophyte sp. MBIC10622</name>
    <dbReference type="NCBI Taxonomy" id="156113"/>
    <lineage>
        <taxon>Eukaryota</taxon>
        <taxon>Viridiplantae</taxon>
        <taxon>Chlorophyta</taxon>
    </lineage>
</organism>
<dbReference type="HAMAP" id="MF_01347">
    <property type="entry name" value="ATP_synth_beta_bact"/>
    <property type="match status" value="1"/>
</dbReference>
<dbReference type="InterPro" id="IPR020003">
    <property type="entry name" value="ATPase_a/bsu_AS"/>
</dbReference>
<evidence type="ECO:0000259" key="17">
    <source>
        <dbReference type="SMART" id="SM00382"/>
    </source>
</evidence>
<dbReference type="InterPro" id="IPR036121">
    <property type="entry name" value="ATPase_F1/V1/A1_a/bsu_N_sf"/>
</dbReference>
<dbReference type="GO" id="GO:0005524">
    <property type="term" value="F:ATP binding"/>
    <property type="evidence" value="ECO:0007669"/>
    <property type="project" value="UniProtKB-UniRule"/>
</dbReference>
<dbReference type="InterPro" id="IPR003593">
    <property type="entry name" value="AAA+_ATPase"/>
</dbReference>